<dbReference type="PROSITE" id="PS50294">
    <property type="entry name" value="WD_REPEATS_REGION"/>
    <property type="match status" value="1"/>
</dbReference>
<dbReference type="PANTHER" id="PTHR22839:SF0">
    <property type="entry name" value="THO COMPLEX SUBUNIT 3"/>
    <property type="match status" value="1"/>
</dbReference>
<dbReference type="PROSITE" id="PS50082">
    <property type="entry name" value="WD_REPEATS_2"/>
    <property type="match status" value="1"/>
</dbReference>
<keyword evidence="2" id="KW-0677">Repeat</keyword>
<evidence type="ECO:0000256" key="1">
    <source>
        <dbReference type="ARBA" id="ARBA00022574"/>
    </source>
</evidence>
<dbReference type="Pfam" id="PF00400">
    <property type="entry name" value="WD40"/>
    <property type="match status" value="2"/>
</dbReference>
<feature type="region of interest" description="Disordered" evidence="5">
    <location>
        <begin position="1"/>
        <end position="28"/>
    </location>
</feature>
<evidence type="ECO:0000256" key="5">
    <source>
        <dbReference type="SAM" id="MobiDB-lite"/>
    </source>
</evidence>
<keyword evidence="1 4" id="KW-0853">WD repeat</keyword>
<comment type="caution">
    <text evidence="6">The sequence shown here is derived from an EMBL/GenBank/DDBJ whole genome shotgun (WGS) entry which is preliminary data.</text>
</comment>
<evidence type="ECO:0000256" key="4">
    <source>
        <dbReference type="PROSITE-ProRule" id="PRU00221"/>
    </source>
</evidence>
<evidence type="ECO:0000313" key="6">
    <source>
        <dbReference type="EMBL" id="KAK9822324.1"/>
    </source>
</evidence>
<accession>A0AAW1QLF6</accession>
<evidence type="ECO:0000256" key="2">
    <source>
        <dbReference type="ARBA" id="ARBA00022737"/>
    </source>
</evidence>
<feature type="compositionally biased region" description="Basic and acidic residues" evidence="5">
    <location>
        <begin position="12"/>
        <end position="22"/>
    </location>
</feature>
<dbReference type="AlphaFoldDB" id="A0AAW1QLF6"/>
<dbReference type="Proteomes" id="UP001438707">
    <property type="component" value="Unassembled WGS sequence"/>
</dbReference>
<feature type="compositionally biased region" description="Polar residues" evidence="5">
    <location>
        <begin position="1"/>
        <end position="10"/>
    </location>
</feature>
<feature type="repeat" description="WD" evidence="4">
    <location>
        <begin position="210"/>
        <end position="245"/>
    </location>
</feature>
<evidence type="ECO:0000313" key="7">
    <source>
        <dbReference type="Proteomes" id="UP001438707"/>
    </source>
</evidence>
<dbReference type="InterPro" id="IPR019775">
    <property type="entry name" value="WD40_repeat_CS"/>
</dbReference>
<dbReference type="PROSITE" id="PS00678">
    <property type="entry name" value="WD_REPEATS_1"/>
    <property type="match status" value="1"/>
</dbReference>
<dbReference type="GO" id="GO:0000445">
    <property type="term" value="C:THO complex part of transcription export complex"/>
    <property type="evidence" value="ECO:0007669"/>
    <property type="project" value="TreeGrafter"/>
</dbReference>
<evidence type="ECO:0008006" key="8">
    <source>
        <dbReference type="Google" id="ProtNLM"/>
    </source>
</evidence>
<dbReference type="InterPro" id="IPR040132">
    <property type="entry name" value="Tex1/THOC3"/>
</dbReference>
<dbReference type="InterPro" id="IPR001680">
    <property type="entry name" value="WD40_rpt"/>
</dbReference>
<dbReference type="Gene3D" id="2.130.10.10">
    <property type="entry name" value="YVTN repeat-like/Quinoprotein amine dehydrogenase"/>
    <property type="match status" value="2"/>
</dbReference>
<comment type="similarity">
    <text evidence="3">Belongs to the THOC3 family.</text>
</comment>
<name>A0AAW1QLF6_9CHLO</name>
<organism evidence="6 7">
    <name type="scientific">Apatococcus lobatus</name>
    <dbReference type="NCBI Taxonomy" id="904363"/>
    <lineage>
        <taxon>Eukaryota</taxon>
        <taxon>Viridiplantae</taxon>
        <taxon>Chlorophyta</taxon>
        <taxon>core chlorophytes</taxon>
        <taxon>Trebouxiophyceae</taxon>
        <taxon>Chlorellales</taxon>
        <taxon>Chlorellaceae</taxon>
        <taxon>Apatococcus</taxon>
    </lineage>
</organism>
<dbReference type="EMBL" id="JALJOS010000033">
    <property type="protein sequence ID" value="KAK9822324.1"/>
    <property type="molecule type" value="Genomic_DNA"/>
</dbReference>
<dbReference type="GO" id="GO:0006406">
    <property type="term" value="P:mRNA export from nucleus"/>
    <property type="evidence" value="ECO:0007669"/>
    <property type="project" value="InterPro"/>
</dbReference>
<dbReference type="InterPro" id="IPR015943">
    <property type="entry name" value="WD40/YVTN_repeat-like_dom_sf"/>
</dbReference>
<dbReference type="InterPro" id="IPR036322">
    <property type="entry name" value="WD40_repeat_dom_sf"/>
</dbReference>
<sequence>MEQSLQSWTTRELGKDPQDRSRLQPSKCHKRKITAVAWSPNGKRLASGCDGSTKNDPAQLIVWTLEQKGHGQESATMQMPDLHHARIAALAWDPSGSRRLAVIDQKQTLKMLDTRSGDKQQRVQLPGPNLRMAWSDQQGIIAVCSRANAVSFVSAASMKLLKTHPFDSSSPINEVNDVRWADGGSLLLTARGNGSVEVYSYPEMHRVNELQAHVGPVLSMSITPNERYLATAGDDACISVWDLQSLCCIRVLSGVDTPVPSVALSRDGQHLALALDDSNVAIYDVFTGQIEVQRECAQEASAIKAGEAETYFPHVVAWNPQHSMLAYRGPYYDLSDQQQARHLEREGGRNRHGPMSGFYPYGAHQPPPPATLRIVPYGLVTLFSAPSQ</sequence>
<dbReference type="PANTHER" id="PTHR22839">
    <property type="entry name" value="THO COMPLEX SUBUNIT 3 THO3"/>
    <property type="match status" value="1"/>
</dbReference>
<evidence type="ECO:0000256" key="3">
    <source>
        <dbReference type="ARBA" id="ARBA00046343"/>
    </source>
</evidence>
<dbReference type="SMART" id="SM00320">
    <property type="entry name" value="WD40"/>
    <property type="match status" value="6"/>
</dbReference>
<keyword evidence="7" id="KW-1185">Reference proteome</keyword>
<proteinExistence type="inferred from homology"/>
<gene>
    <name evidence="6" type="ORF">WJX74_007674</name>
</gene>
<protein>
    <recommendedName>
        <fullName evidence="8">Anaphase-promoting complex subunit 4 WD40 domain-containing protein</fullName>
    </recommendedName>
</protein>
<dbReference type="SUPFAM" id="SSF50978">
    <property type="entry name" value="WD40 repeat-like"/>
    <property type="match status" value="1"/>
</dbReference>
<reference evidence="6 7" key="1">
    <citation type="journal article" date="2024" name="Nat. Commun.">
        <title>Phylogenomics reveals the evolutionary origins of lichenization in chlorophyte algae.</title>
        <authorList>
            <person name="Puginier C."/>
            <person name="Libourel C."/>
            <person name="Otte J."/>
            <person name="Skaloud P."/>
            <person name="Haon M."/>
            <person name="Grisel S."/>
            <person name="Petersen M."/>
            <person name="Berrin J.G."/>
            <person name="Delaux P.M."/>
            <person name="Dal Grande F."/>
            <person name="Keller J."/>
        </authorList>
    </citation>
    <scope>NUCLEOTIDE SEQUENCE [LARGE SCALE GENOMIC DNA]</scope>
    <source>
        <strain evidence="6 7">SAG 2145</strain>
    </source>
</reference>